<keyword evidence="2" id="KW-1185">Reference proteome</keyword>
<sequence>MAETISLPALLALPEELIQHVLVYLEPIDLASIARVCKRLHEHSYDDRIWQPLVNRNIPTPIGKPTPLKSFRELYSAHHPHWFLPRHRIWFSDSEPSGKLVICRYDPQQGSIVGHAVVATRGHHTLHYWEKNREVVIHSFNPQVSLDSDRPVLRLDVDSARTNDQPDNHPSDRGYAPPSRYDKEVLMDTFVEAGLYSSFMLCRTLPAAAISPGTSVWPPLRFFANSRTRGVSRDGFNSSGHRPSRLSEVSMNNFRIRKWVEYAGRRSSPTLLSFTSPNGLSAALGLAGPYFAAGMATSNGGRMSIRMPEDITTYSTLPESCYTPTPEKPWQGIWCGDYSGHGCEFIVIQQPDKGDEKPLPHGMDWLRQWFQEGRRGSSSSDSSYASAQEEVDYAGATRERTGVPELDDDVGESSSKRSSSEPALEDTEEPRRSERQGVTDYKNAPTGRLEAIKLTGDPNIPRGEYTFIAPDIGRGGFVRIADEQIFLGARVVRSAGHIAARGFQGDSYTPSQLIMISHDTLAQFWEDFGHISYYKRVDLEALMQFTGRVQTQSSQRRERSFSEASE</sequence>
<dbReference type="Proteomes" id="UP001281147">
    <property type="component" value="Unassembled WGS sequence"/>
</dbReference>
<name>A0ACC3MTR7_9PEZI</name>
<proteinExistence type="predicted"/>
<gene>
    <name evidence="1" type="ORF">LTR37_014904</name>
</gene>
<organism evidence="1 2">
    <name type="scientific">Vermiconidia calcicola</name>
    <dbReference type="NCBI Taxonomy" id="1690605"/>
    <lineage>
        <taxon>Eukaryota</taxon>
        <taxon>Fungi</taxon>
        <taxon>Dikarya</taxon>
        <taxon>Ascomycota</taxon>
        <taxon>Pezizomycotina</taxon>
        <taxon>Dothideomycetes</taxon>
        <taxon>Dothideomycetidae</taxon>
        <taxon>Mycosphaerellales</taxon>
        <taxon>Extremaceae</taxon>
        <taxon>Vermiconidia</taxon>
    </lineage>
</organism>
<accession>A0ACC3MTR7</accession>
<evidence type="ECO:0000313" key="2">
    <source>
        <dbReference type="Proteomes" id="UP001281147"/>
    </source>
</evidence>
<dbReference type="EMBL" id="JAUTXU010000161">
    <property type="protein sequence ID" value="KAK3702438.1"/>
    <property type="molecule type" value="Genomic_DNA"/>
</dbReference>
<reference evidence="1" key="1">
    <citation type="submission" date="2023-07" db="EMBL/GenBank/DDBJ databases">
        <title>Black Yeasts Isolated from many extreme environments.</title>
        <authorList>
            <person name="Coleine C."/>
            <person name="Stajich J.E."/>
            <person name="Selbmann L."/>
        </authorList>
    </citation>
    <scope>NUCLEOTIDE SEQUENCE</scope>
    <source>
        <strain evidence="1">CCFEE 5714</strain>
    </source>
</reference>
<evidence type="ECO:0000313" key="1">
    <source>
        <dbReference type="EMBL" id="KAK3702438.1"/>
    </source>
</evidence>
<protein>
    <submittedName>
        <fullName evidence="1">Uncharacterized protein</fullName>
    </submittedName>
</protein>
<comment type="caution">
    <text evidence="1">The sequence shown here is derived from an EMBL/GenBank/DDBJ whole genome shotgun (WGS) entry which is preliminary data.</text>
</comment>